<dbReference type="CDD" id="cd03233">
    <property type="entry name" value="ABCG_PDR_domain1"/>
    <property type="match status" value="1"/>
</dbReference>
<dbReference type="FunFam" id="3.40.50.300:FF:000054">
    <property type="entry name" value="ABC multidrug transporter atrF"/>
    <property type="match status" value="1"/>
</dbReference>
<feature type="transmembrane region" description="Helical" evidence="9">
    <location>
        <begin position="380"/>
        <end position="402"/>
    </location>
</feature>
<evidence type="ECO:0000256" key="1">
    <source>
        <dbReference type="ARBA" id="ARBA00004141"/>
    </source>
</evidence>
<dbReference type="SMART" id="SM00382">
    <property type="entry name" value="AAA"/>
    <property type="match status" value="2"/>
</dbReference>
<dbReference type="CDD" id="cd03232">
    <property type="entry name" value="ABCG_PDR_domain2"/>
    <property type="match status" value="1"/>
</dbReference>
<feature type="transmembrane region" description="Helical" evidence="9">
    <location>
        <begin position="600"/>
        <end position="621"/>
    </location>
</feature>
<dbReference type="GO" id="GO:0016887">
    <property type="term" value="F:ATP hydrolysis activity"/>
    <property type="evidence" value="ECO:0007669"/>
    <property type="project" value="InterPro"/>
</dbReference>
<feature type="transmembrane region" description="Helical" evidence="9">
    <location>
        <begin position="1191"/>
        <end position="1209"/>
    </location>
</feature>
<sequence>MPREKTILNGIDGILHPGEMLLVLGTPGSGVSSLLKVLAGKVEEYRACIGSITYSGIPAQIMRERFASMLGFSGAEDYHFPYLTVGQTLEFAASLKAPHQRFDGMTREKFIELTRDVLLATFGLQHTINTRVGNDFVRGVSGGERRRVSVAEMLLSRACVTCWDNPTRGLDSQTSLDFADALRTATDLTNNVSISALYQPGDSLAEKYDKVLLLHEGRQLFFGTLKDAEAYFENMGFERAPRQTIAEFLVSVTDPATRIVKERCKSRVPRTAQDFEATWRVSEAYYRLQREIESHVQVSQSNLTQEIERLQLQRIAEKSPGTRADSHYSLNIPQQFARTFGRSIQRIQGEYIYYLAVTITMLVIPVVMGTMFFDIDPGTIGFFSKGGVIFFAVLFNVFVNFAEVVAQFSQRPIVDKHKSYGFYHPYIDALASLVSQWPLKAFNIIVFTIIVYLMAGLKREAGSLMLSILFIFINTLTMTTWFRFIAAVASSVETALATAGLSVIALSIYAGYIIPRPSMHSWFKWISTVNPLFYTIESLVAIEFHGRKAPCQTIIPSGPGFENVSPTNQVCSVVGARPGQPFVLGDDYIQLALDFKYSHVWRNLVVSIAFFVFFTALYAAATEYVKMGSASANVLVFKTPSPWSKTQLNEDIETASTTYILDPEKSVEVRPSRAAIAASGDSFCWKHINYEVDIKGKKRQLLCDVQGYVEPGTMTALMGSSGAGKTTLLNVLAQRVNTGIVTGDATINGVPLDDSFKRRTGYCQQQDVHMGEMTVREALQFSALLRQPEETPIHEKYTYVEKIISTLGMEEYAEAIIGVPGAGLGIEKRKRTTIGLELVAKPSLLLFLDEPTSGLDSQSAISIVKLLRELADAGQAIVCTIHQPSSTLLNYFDRLLLLAKGGRTVYCGELGDNSQVVLDYFSNYGAPKCNPKENPAEYILEQIGAGAGNKATLDWPSIWNTSSERQDLAAYIHRLETKEGNTTTSISPSLSRPFATSWFFQYRTVQKRLFQQQWRSPTYITGKLAVNVVGGMFMSFTFFKENNSIQGLQNKTFAIFMILLLCLPLMVLLQPRLIALREIYDVREKFSNMYHWSVFVVASILVEIPFNIAISSLCFLGWFFPVGWWRDISDARGGFMYFVFILYQLYHTSFSQAIGTISPNAETASMLTILLYTFILAFSGVLQPLSQLINFWHFAYYVSPFTWLISAMMTTGTSGVPVKCTPQEVNVFQPPPGLTCGDYVGQFVQATNASLYNPEGTFDCQFCRFSTADVYLKTINMFFSQHWRNAFLLVGYTIFNVSFFAIGFYLYSGPGISGLLAKRRKR</sequence>
<keyword evidence="7 9" id="KW-1133">Transmembrane helix</keyword>
<evidence type="ECO:0000256" key="9">
    <source>
        <dbReference type="SAM" id="Phobius"/>
    </source>
</evidence>
<feature type="transmembrane region" description="Helical" evidence="9">
    <location>
        <begin position="1286"/>
        <end position="1307"/>
    </location>
</feature>
<evidence type="ECO:0000256" key="2">
    <source>
        <dbReference type="ARBA" id="ARBA00006012"/>
    </source>
</evidence>
<proteinExistence type="inferred from homology"/>
<dbReference type="EMBL" id="KZ678131">
    <property type="protein sequence ID" value="PSN70792.1"/>
    <property type="molecule type" value="Genomic_DNA"/>
</dbReference>
<dbReference type="SUPFAM" id="SSF52540">
    <property type="entry name" value="P-loop containing nucleoside triphosphate hydrolases"/>
    <property type="match status" value="2"/>
</dbReference>
<dbReference type="InterPro" id="IPR043926">
    <property type="entry name" value="ABCG_dom"/>
</dbReference>
<dbReference type="Proteomes" id="UP000240883">
    <property type="component" value="Unassembled WGS sequence"/>
</dbReference>
<evidence type="ECO:0000259" key="10">
    <source>
        <dbReference type="PROSITE" id="PS50893"/>
    </source>
</evidence>
<dbReference type="Pfam" id="PF00005">
    <property type="entry name" value="ABC_tran"/>
    <property type="match status" value="2"/>
</dbReference>
<gene>
    <name evidence="11" type="ORF">BS50DRAFT_598002</name>
</gene>
<dbReference type="GO" id="GO:0005524">
    <property type="term" value="F:ATP binding"/>
    <property type="evidence" value="ECO:0007669"/>
    <property type="project" value="UniProtKB-KW"/>
</dbReference>
<dbReference type="PROSITE" id="PS50893">
    <property type="entry name" value="ABC_TRANSPORTER_2"/>
    <property type="match status" value="2"/>
</dbReference>
<reference evidence="11 12" key="1">
    <citation type="journal article" date="2018" name="Front. Microbiol.">
        <title>Genome-Wide Analysis of Corynespora cassiicola Leaf Fall Disease Putative Effectors.</title>
        <authorList>
            <person name="Lopez D."/>
            <person name="Ribeiro S."/>
            <person name="Label P."/>
            <person name="Fumanal B."/>
            <person name="Venisse J.S."/>
            <person name="Kohler A."/>
            <person name="de Oliveira R.R."/>
            <person name="Labutti K."/>
            <person name="Lipzen A."/>
            <person name="Lail K."/>
            <person name="Bauer D."/>
            <person name="Ohm R.A."/>
            <person name="Barry K.W."/>
            <person name="Spatafora J."/>
            <person name="Grigoriev I.V."/>
            <person name="Martin F.M."/>
            <person name="Pujade-Renaud V."/>
        </authorList>
    </citation>
    <scope>NUCLEOTIDE SEQUENCE [LARGE SCALE GENOMIC DNA]</scope>
    <source>
        <strain evidence="11 12">Philippines</strain>
    </source>
</reference>
<dbReference type="InterPro" id="IPR034001">
    <property type="entry name" value="ABCG_PDR_1"/>
</dbReference>
<keyword evidence="6" id="KW-0067">ATP-binding</keyword>
<dbReference type="InterPro" id="IPR034003">
    <property type="entry name" value="ABCG_PDR_2"/>
</dbReference>
<dbReference type="GO" id="GO:0140359">
    <property type="term" value="F:ABC-type transporter activity"/>
    <property type="evidence" value="ECO:0007669"/>
    <property type="project" value="InterPro"/>
</dbReference>
<evidence type="ECO:0000256" key="3">
    <source>
        <dbReference type="ARBA" id="ARBA00022448"/>
    </source>
</evidence>
<dbReference type="Pfam" id="PF19055">
    <property type="entry name" value="ABC2_membrane_7"/>
    <property type="match status" value="1"/>
</dbReference>
<name>A0A2T2NZF5_CORCC</name>
<feature type="transmembrane region" description="Helical" evidence="9">
    <location>
        <begin position="1090"/>
        <end position="1120"/>
    </location>
</feature>
<keyword evidence="4 9" id="KW-0812">Transmembrane</keyword>
<protein>
    <submittedName>
        <fullName evidence="11">ABC-transporter</fullName>
    </submittedName>
</protein>
<evidence type="ECO:0000256" key="5">
    <source>
        <dbReference type="ARBA" id="ARBA00022741"/>
    </source>
</evidence>
<feature type="transmembrane region" description="Helical" evidence="9">
    <location>
        <begin position="1135"/>
        <end position="1154"/>
    </location>
</feature>
<feature type="transmembrane region" description="Helical" evidence="9">
    <location>
        <begin position="464"/>
        <end position="489"/>
    </location>
</feature>
<dbReference type="Gene3D" id="3.40.50.300">
    <property type="entry name" value="P-loop containing nucleotide triphosphate hydrolases"/>
    <property type="match status" value="2"/>
</dbReference>
<dbReference type="GO" id="GO:0016020">
    <property type="term" value="C:membrane"/>
    <property type="evidence" value="ECO:0007669"/>
    <property type="project" value="UniProtKB-SubCell"/>
</dbReference>
<feature type="domain" description="ABC transporter" evidence="10">
    <location>
        <begin position="1"/>
        <end position="241"/>
    </location>
</feature>
<dbReference type="Pfam" id="PF01061">
    <property type="entry name" value="ABC2_membrane"/>
    <property type="match status" value="2"/>
</dbReference>
<feature type="domain" description="ABC transporter" evidence="10">
    <location>
        <begin position="683"/>
        <end position="925"/>
    </location>
</feature>
<evidence type="ECO:0000256" key="7">
    <source>
        <dbReference type="ARBA" id="ARBA00022989"/>
    </source>
</evidence>
<comment type="similarity">
    <text evidence="2">Belongs to the ABC transporter superfamily. ABCG family. PDR (TC 3.A.1.205) subfamily.</text>
</comment>
<evidence type="ECO:0000256" key="8">
    <source>
        <dbReference type="ARBA" id="ARBA00023136"/>
    </source>
</evidence>
<dbReference type="InterPro" id="IPR003439">
    <property type="entry name" value="ABC_transporter-like_ATP-bd"/>
</dbReference>
<feature type="transmembrane region" description="Helical" evidence="9">
    <location>
        <begin position="1166"/>
        <end position="1185"/>
    </location>
</feature>
<dbReference type="Pfam" id="PF06422">
    <property type="entry name" value="PDR_CDR"/>
    <property type="match status" value="1"/>
</dbReference>
<feature type="transmembrane region" description="Helical" evidence="9">
    <location>
        <begin position="437"/>
        <end position="457"/>
    </location>
</feature>
<dbReference type="InterPro" id="IPR013525">
    <property type="entry name" value="ABC2_TM"/>
</dbReference>
<dbReference type="PROSITE" id="PS00211">
    <property type="entry name" value="ABC_TRANSPORTER_1"/>
    <property type="match status" value="1"/>
</dbReference>
<dbReference type="STRING" id="1448308.A0A2T2NZF5"/>
<feature type="transmembrane region" description="Helical" evidence="9">
    <location>
        <begin position="351"/>
        <end position="373"/>
    </location>
</feature>
<evidence type="ECO:0000256" key="4">
    <source>
        <dbReference type="ARBA" id="ARBA00022692"/>
    </source>
</evidence>
<organism evidence="11 12">
    <name type="scientific">Corynespora cassiicola Philippines</name>
    <dbReference type="NCBI Taxonomy" id="1448308"/>
    <lineage>
        <taxon>Eukaryota</taxon>
        <taxon>Fungi</taxon>
        <taxon>Dikarya</taxon>
        <taxon>Ascomycota</taxon>
        <taxon>Pezizomycotina</taxon>
        <taxon>Dothideomycetes</taxon>
        <taxon>Pleosporomycetidae</taxon>
        <taxon>Pleosporales</taxon>
        <taxon>Corynesporascaceae</taxon>
        <taxon>Corynespora</taxon>
    </lineage>
</organism>
<dbReference type="InterPro" id="IPR027417">
    <property type="entry name" value="P-loop_NTPase"/>
</dbReference>
<dbReference type="InterPro" id="IPR017871">
    <property type="entry name" value="ABC_transporter-like_CS"/>
</dbReference>
<evidence type="ECO:0000256" key="6">
    <source>
        <dbReference type="ARBA" id="ARBA00022840"/>
    </source>
</evidence>
<keyword evidence="3" id="KW-0813">Transport</keyword>
<dbReference type="InterPro" id="IPR003593">
    <property type="entry name" value="AAA+_ATPase"/>
</dbReference>
<evidence type="ECO:0000313" key="11">
    <source>
        <dbReference type="EMBL" id="PSN70792.1"/>
    </source>
</evidence>
<feature type="transmembrane region" description="Helical" evidence="9">
    <location>
        <begin position="1052"/>
        <end position="1069"/>
    </location>
</feature>
<keyword evidence="5" id="KW-0547">Nucleotide-binding</keyword>
<feature type="transmembrane region" description="Helical" evidence="9">
    <location>
        <begin position="495"/>
        <end position="514"/>
    </location>
</feature>
<keyword evidence="8 9" id="KW-0472">Membrane</keyword>
<evidence type="ECO:0000313" key="12">
    <source>
        <dbReference type="Proteomes" id="UP000240883"/>
    </source>
</evidence>
<keyword evidence="12" id="KW-1185">Reference proteome</keyword>
<dbReference type="OrthoDB" id="245989at2759"/>
<comment type="subcellular location">
    <subcellularLocation>
        <location evidence="1">Membrane</location>
        <topology evidence="1">Multi-pass membrane protein</topology>
    </subcellularLocation>
</comment>
<dbReference type="InterPro" id="IPR010929">
    <property type="entry name" value="PDR_CDR_ABC"/>
</dbReference>
<dbReference type="PANTHER" id="PTHR19241">
    <property type="entry name" value="ATP-BINDING CASSETTE TRANSPORTER"/>
    <property type="match status" value="1"/>
</dbReference>
<accession>A0A2T2NZF5</accession>